<gene>
    <name evidence="2" type="ORF">BBF96_01260</name>
</gene>
<sequence>MPTYEYKCENCGRFERFEKITAEPLTECPTCKGKVHRVISAVGVIFKGSGFYITDNRSSEYKKAANEASKEKNSSDSKKAS</sequence>
<proteinExistence type="predicted"/>
<evidence type="ECO:0000313" key="3">
    <source>
        <dbReference type="Proteomes" id="UP000267250"/>
    </source>
</evidence>
<name>A0A3Q9HNV3_9FIRM</name>
<dbReference type="NCBIfam" id="TIGR02605">
    <property type="entry name" value="CxxC_CxxC_SSSS"/>
    <property type="match status" value="1"/>
</dbReference>
<dbReference type="SMART" id="SM00834">
    <property type="entry name" value="CxxC_CXXC_SSSS"/>
    <property type="match status" value="1"/>
</dbReference>
<dbReference type="InterPro" id="IPR013429">
    <property type="entry name" value="Regulatory_FmdB_Zinc_ribbon"/>
</dbReference>
<dbReference type="RefSeq" id="WP_127015469.1">
    <property type="nucleotide sequence ID" value="NZ_CP016379.1"/>
</dbReference>
<dbReference type="Pfam" id="PF09723">
    <property type="entry name" value="Zn_ribbon_8"/>
    <property type="match status" value="1"/>
</dbReference>
<reference evidence="2 3" key="1">
    <citation type="submission" date="2016-07" db="EMBL/GenBank/DDBJ databases">
        <title>Genome and transcriptome analysis of iron-reducing fermentative bacteria Anoxybacter fermentans.</title>
        <authorList>
            <person name="Zeng X."/>
            <person name="Shao Z."/>
        </authorList>
    </citation>
    <scope>NUCLEOTIDE SEQUENCE [LARGE SCALE GENOMIC DNA]</scope>
    <source>
        <strain evidence="2 3">DY22613</strain>
    </source>
</reference>
<protein>
    <submittedName>
        <fullName evidence="2">FmdB family transcriptional regulator</fullName>
    </submittedName>
</protein>
<accession>A0A3Q9HNV3</accession>
<dbReference type="Proteomes" id="UP000267250">
    <property type="component" value="Chromosome"/>
</dbReference>
<organism evidence="2 3">
    <name type="scientific">Anoxybacter fermentans</name>
    <dbReference type="NCBI Taxonomy" id="1323375"/>
    <lineage>
        <taxon>Bacteria</taxon>
        <taxon>Bacillati</taxon>
        <taxon>Bacillota</taxon>
        <taxon>Clostridia</taxon>
        <taxon>Halanaerobiales</taxon>
        <taxon>Anoxybacter</taxon>
    </lineage>
</organism>
<dbReference type="PANTHER" id="PTHR34404:SF2">
    <property type="entry name" value="CONSERVED SERINE RICH PROTEIN"/>
    <property type="match status" value="1"/>
</dbReference>
<dbReference type="KEGG" id="aft:BBF96_01260"/>
<dbReference type="PANTHER" id="PTHR34404">
    <property type="entry name" value="REGULATORY PROTEIN, FMDB FAMILY"/>
    <property type="match status" value="1"/>
</dbReference>
<evidence type="ECO:0000313" key="2">
    <source>
        <dbReference type="EMBL" id="AZR72141.1"/>
    </source>
</evidence>
<dbReference type="EMBL" id="CP016379">
    <property type="protein sequence ID" value="AZR72141.1"/>
    <property type="molecule type" value="Genomic_DNA"/>
</dbReference>
<keyword evidence="3" id="KW-1185">Reference proteome</keyword>
<dbReference type="AlphaFoldDB" id="A0A3Q9HNV3"/>
<evidence type="ECO:0000259" key="1">
    <source>
        <dbReference type="SMART" id="SM00834"/>
    </source>
</evidence>
<feature type="domain" description="Putative regulatory protein FmdB zinc ribbon" evidence="1">
    <location>
        <begin position="1"/>
        <end position="40"/>
    </location>
</feature>
<dbReference type="OrthoDB" id="9813321at2"/>